<dbReference type="Proteomes" id="UP000003579">
    <property type="component" value="Unassembled WGS sequence"/>
</dbReference>
<name>D0Z5H5_PHODD</name>
<evidence type="ECO:0000256" key="2">
    <source>
        <dbReference type="SAM" id="SignalP"/>
    </source>
</evidence>
<accession>D0Z5H5</accession>
<evidence type="ECO:0000256" key="1">
    <source>
        <dbReference type="SAM" id="MobiDB-lite"/>
    </source>
</evidence>
<dbReference type="eggNOG" id="COG3266">
    <property type="taxonomic scope" value="Bacteria"/>
</dbReference>
<gene>
    <name evidence="3" type="ORF">VDA_000082</name>
</gene>
<dbReference type="RefSeq" id="WP_005307180.1">
    <property type="nucleotide sequence ID" value="NZ_ADBS01000006.1"/>
</dbReference>
<protein>
    <recommendedName>
        <fullName evidence="5">Toxin co-regulated pilus biosynthesis protein Q C-terminal domain-containing protein</fullName>
    </recommendedName>
</protein>
<evidence type="ECO:0008006" key="5">
    <source>
        <dbReference type="Google" id="ProtNLM"/>
    </source>
</evidence>
<reference evidence="3 4" key="1">
    <citation type="submission" date="2009-11" db="EMBL/GenBank/DDBJ databases">
        <authorList>
            <consortium name="Los Alamos National Laboratory (LANL)"/>
            <consortium name="National Microbial Pathogen Data Resource (NMPDR)"/>
            <person name="Munk A.C."/>
            <person name="Tapia R."/>
            <person name="Green L."/>
            <person name="Rogers Y."/>
            <person name="Detter J.C."/>
            <person name="Bruce D."/>
            <person name="Brettin T.S."/>
            <person name="Colwell R."/>
            <person name="Huq A."/>
            <person name="Grim C.J."/>
            <person name="Hasan N.A."/>
            <person name="Vonstein V."/>
            <person name="Bartels D."/>
        </authorList>
    </citation>
    <scope>NUCLEOTIDE SEQUENCE [LARGE SCALE GENOMIC DNA]</scope>
    <source>
        <strain evidence="3 4">CIP 102761</strain>
    </source>
</reference>
<evidence type="ECO:0000313" key="4">
    <source>
        <dbReference type="Proteomes" id="UP000003579"/>
    </source>
</evidence>
<dbReference type="AlphaFoldDB" id="D0Z5H5"/>
<feature type="signal peptide" evidence="2">
    <location>
        <begin position="1"/>
        <end position="24"/>
    </location>
</feature>
<feature type="region of interest" description="Disordered" evidence="1">
    <location>
        <begin position="86"/>
        <end position="105"/>
    </location>
</feature>
<evidence type="ECO:0000313" key="3">
    <source>
        <dbReference type="EMBL" id="EEZ39027.1"/>
    </source>
</evidence>
<keyword evidence="2" id="KW-0732">Signal</keyword>
<sequence>MKLTYIHTAIVGVMSLALHPSYLAAQPIAQLISNDGHEQIVIQNIPKPPPFIAPTRNEVKAENIYQERKPLPVITEKTPVKHIAQHLPKQGREKPKGIQNLPSQAKSLPPIRADLAAKAKSKPPLLKKLPPQSINASAEPSFYVSQGQTYMTAIRNWLTQNKLSRVAWSLPPATVAALNTPSSNGNLFKGDIESVIKQVGDKVGKPLYFSRNAKGMAAIHNIKGSVDILWINGATIKDAVKNLTLQYHWQWKNGDNSSWMAPDNYTLIAPYPVVAPRGDFAYALNTVLDGYPVQAQLLYATKNIFVVEKE</sequence>
<organism evidence="3 4">
    <name type="scientific">Photobacterium damselae subsp. damselae CIP 102761</name>
    <dbReference type="NCBI Taxonomy" id="675817"/>
    <lineage>
        <taxon>Bacteria</taxon>
        <taxon>Pseudomonadati</taxon>
        <taxon>Pseudomonadota</taxon>
        <taxon>Gammaproteobacteria</taxon>
        <taxon>Vibrionales</taxon>
        <taxon>Vibrionaceae</taxon>
        <taxon>Photobacterium</taxon>
    </lineage>
</organism>
<feature type="chain" id="PRO_5003020057" description="Toxin co-regulated pilus biosynthesis protein Q C-terminal domain-containing protein" evidence="2">
    <location>
        <begin position="25"/>
        <end position="310"/>
    </location>
</feature>
<keyword evidence="4" id="KW-1185">Reference proteome</keyword>
<proteinExistence type="predicted"/>
<dbReference type="EMBL" id="ADBS01000006">
    <property type="protein sequence ID" value="EEZ39027.1"/>
    <property type="molecule type" value="Genomic_DNA"/>
</dbReference>